<evidence type="ECO:0000313" key="1">
    <source>
        <dbReference type="EMBL" id="KAK6344623.1"/>
    </source>
</evidence>
<evidence type="ECO:0000313" key="2">
    <source>
        <dbReference type="Proteomes" id="UP001313282"/>
    </source>
</evidence>
<sequence length="281" mass="31473">MSSEEEIDLPLPLSTVPVDDEVVLLSYERAMFDRFLVAKPGDGSYEERESARIRGRLKFVCLVQELVPEVTGEPAEVPKGKAERLIDYLCSDGILGSCLNLIDERRAFGKKLDLRAAGLKACDVLSILFGMNRVRITNQLNLHVAKWVTETVRYFATLVETDIRTEAAAARMLEPRYKVEDMVGIWLLTASNGSLRASRRYALEEYLWEHGGLGIEYTGRKKGQNWVCTLSVYGKDVGCIDVEGEAATPGESEERAAAEMLRQLAKMVPYEVERVPQLRPA</sequence>
<comment type="caution">
    <text evidence="1">The sequence shown here is derived from an EMBL/GenBank/DDBJ whole genome shotgun (WGS) entry which is preliminary data.</text>
</comment>
<dbReference type="EMBL" id="JAVHNR010000004">
    <property type="protein sequence ID" value="KAK6344623.1"/>
    <property type="molecule type" value="Genomic_DNA"/>
</dbReference>
<gene>
    <name evidence="1" type="ORF">TWF718_006581</name>
</gene>
<organism evidence="1 2">
    <name type="scientific">Orbilia javanica</name>
    <dbReference type="NCBI Taxonomy" id="47235"/>
    <lineage>
        <taxon>Eukaryota</taxon>
        <taxon>Fungi</taxon>
        <taxon>Dikarya</taxon>
        <taxon>Ascomycota</taxon>
        <taxon>Pezizomycotina</taxon>
        <taxon>Orbiliomycetes</taxon>
        <taxon>Orbiliales</taxon>
        <taxon>Orbiliaceae</taxon>
        <taxon>Orbilia</taxon>
    </lineage>
</organism>
<name>A0AAN8RN03_9PEZI</name>
<dbReference type="Proteomes" id="UP001313282">
    <property type="component" value="Unassembled WGS sequence"/>
</dbReference>
<accession>A0AAN8RN03</accession>
<reference evidence="1 2" key="1">
    <citation type="submission" date="2019-10" db="EMBL/GenBank/DDBJ databases">
        <authorList>
            <person name="Palmer J.M."/>
        </authorList>
    </citation>
    <scope>NUCLEOTIDE SEQUENCE [LARGE SCALE GENOMIC DNA]</scope>
    <source>
        <strain evidence="1 2">TWF718</strain>
    </source>
</reference>
<dbReference type="AlphaFoldDB" id="A0AAN8RN03"/>
<proteinExistence type="predicted"/>
<protein>
    <submittedName>
        <fullName evidence="1">Uncharacterized protein</fullName>
    </submittedName>
</protein>
<keyword evidence="2" id="KW-1185">Reference proteome</keyword>